<organism evidence="2 3">
    <name type="scientific">Canariomyces notabilis</name>
    <dbReference type="NCBI Taxonomy" id="2074819"/>
    <lineage>
        <taxon>Eukaryota</taxon>
        <taxon>Fungi</taxon>
        <taxon>Dikarya</taxon>
        <taxon>Ascomycota</taxon>
        <taxon>Pezizomycotina</taxon>
        <taxon>Sordariomycetes</taxon>
        <taxon>Sordariomycetidae</taxon>
        <taxon>Sordariales</taxon>
        <taxon>Chaetomiaceae</taxon>
        <taxon>Canariomyces</taxon>
    </lineage>
</organism>
<dbReference type="Proteomes" id="UP001302812">
    <property type="component" value="Unassembled WGS sequence"/>
</dbReference>
<keyword evidence="3" id="KW-1185">Reference proteome</keyword>
<feature type="region of interest" description="Disordered" evidence="1">
    <location>
        <begin position="1"/>
        <end position="22"/>
    </location>
</feature>
<dbReference type="GeneID" id="89934089"/>
<evidence type="ECO:0000313" key="3">
    <source>
        <dbReference type="Proteomes" id="UP001302812"/>
    </source>
</evidence>
<protein>
    <submittedName>
        <fullName evidence="2">Uncharacterized protein</fullName>
    </submittedName>
</protein>
<proteinExistence type="predicted"/>
<reference evidence="2" key="1">
    <citation type="journal article" date="2023" name="Mol. Phylogenet. Evol.">
        <title>Genome-scale phylogeny and comparative genomics of the fungal order Sordariales.</title>
        <authorList>
            <person name="Hensen N."/>
            <person name="Bonometti L."/>
            <person name="Westerberg I."/>
            <person name="Brannstrom I.O."/>
            <person name="Guillou S."/>
            <person name="Cros-Aarteil S."/>
            <person name="Calhoun S."/>
            <person name="Haridas S."/>
            <person name="Kuo A."/>
            <person name="Mondo S."/>
            <person name="Pangilinan J."/>
            <person name="Riley R."/>
            <person name="LaButti K."/>
            <person name="Andreopoulos B."/>
            <person name="Lipzen A."/>
            <person name="Chen C."/>
            <person name="Yan M."/>
            <person name="Daum C."/>
            <person name="Ng V."/>
            <person name="Clum A."/>
            <person name="Steindorff A."/>
            <person name="Ohm R.A."/>
            <person name="Martin F."/>
            <person name="Silar P."/>
            <person name="Natvig D.O."/>
            <person name="Lalanne C."/>
            <person name="Gautier V."/>
            <person name="Ament-Velasquez S.L."/>
            <person name="Kruys A."/>
            <person name="Hutchinson M.I."/>
            <person name="Powell A.J."/>
            <person name="Barry K."/>
            <person name="Miller A.N."/>
            <person name="Grigoriev I.V."/>
            <person name="Debuchy R."/>
            <person name="Gladieux P."/>
            <person name="Hiltunen Thoren M."/>
            <person name="Johannesson H."/>
        </authorList>
    </citation>
    <scope>NUCLEOTIDE SEQUENCE</scope>
    <source>
        <strain evidence="2">CBS 508.74</strain>
    </source>
</reference>
<gene>
    <name evidence="2" type="ORF">N656DRAFT_527126</name>
</gene>
<dbReference type="EMBL" id="MU853336">
    <property type="protein sequence ID" value="KAK4114448.1"/>
    <property type="molecule type" value="Genomic_DNA"/>
</dbReference>
<dbReference type="AlphaFoldDB" id="A0AAN6THD5"/>
<accession>A0AAN6THD5</accession>
<reference evidence="2" key="2">
    <citation type="submission" date="2023-05" db="EMBL/GenBank/DDBJ databases">
        <authorList>
            <consortium name="Lawrence Berkeley National Laboratory"/>
            <person name="Steindorff A."/>
            <person name="Hensen N."/>
            <person name="Bonometti L."/>
            <person name="Westerberg I."/>
            <person name="Brannstrom I.O."/>
            <person name="Guillou S."/>
            <person name="Cros-Aarteil S."/>
            <person name="Calhoun S."/>
            <person name="Haridas S."/>
            <person name="Kuo A."/>
            <person name="Mondo S."/>
            <person name="Pangilinan J."/>
            <person name="Riley R."/>
            <person name="Labutti K."/>
            <person name="Andreopoulos B."/>
            <person name="Lipzen A."/>
            <person name="Chen C."/>
            <person name="Yanf M."/>
            <person name="Daum C."/>
            <person name="Ng V."/>
            <person name="Clum A."/>
            <person name="Ohm R."/>
            <person name="Martin F."/>
            <person name="Silar P."/>
            <person name="Natvig D."/>
            <person name="Lalanne C."/>
            <person name="Gautier V."/>
            <person name="Ament-Velasquez S.L."/>
            <person name="Kruys A."/>
            <person name="Hutchinson M.I."/>
            <person name="Powell A.J."/>
            <person name="Barry K."/>
            <person name="Miller A.N."/>
            <person name="Grigoriev I.V."/>
            <person name="Debuchy R."/>
            <person name="Gladieux P."/>
            <person name="Thoren M.H."/>
            <person name="Johannesson H."/>
        </authorList>
    </citation>
    <scope>NUCLEOTIDE SEQUENCE</scope>
    <source>
        <strain evidence="2">CBS 508.74</strain>
    </source>
</reference>
<dbReference type="RefSeq" id="XP_064672018.1">
    <property type="nucleotide sequence ID" value="XM_064809965.1"/>
</dbReference>
<name>A0AAN6THD5_9PEZI</name>
<evidence type="ECO:0000256" key="1">
    <source>
        <dbReference type="SAM" id="MobiDB-lite"/>
    </source>
</evidence>
<evidence type="ECO:0000313" key="2">
    <source>
        <dbReference type="EMBL" id="KAK4114448.1"/>
    </source>
</evidence>
<sequence length="185" mass="20270">MPCLSESGSFRGGKSAADPGPVSTCRPAPSGLLCCVPWQQSLVGQGLRGLGAEYPRAARIIIGRGSRMVGQYMVVSCTGYAATPRLRFRIEILPRAASNRPFRGLCRDLPCQRPRPCPPMACSPDWSTIYRLYFVLNGSSGKEIANSMFPSVLHHKGAHRQWILPGKWGEGRVVQVAISNLEDWE</sequence>
<comment type="caution">
    <text evidence="2">The sequence shown here is derived from an EMBL/GenBank/DDBJ whole genome shotgun (WGS) entry which is preliminary data.</text>
</comment>